<keyword evidence="13 15" id="KW-0326">Glycosidase</keyword>
<evidence type="ECO:0000256" key="6">
    <source>
        <dbReference type="ARBA" id="ARBA00022946"/>
    </source>
</evidence>
<dbReference type="GO" id="GO:0051539">
    <property type="term" value="F:4 iron, 4 sulfur cluster binding"/>
    <property type="evidence" value="ECO:0007669"/>
    <property type="project" value="UniProtKB-KW"/>
</dbReference>
<dbReference type="PROSITE" id="PS01155">
    <property type="entry name" value="ENDONUCLEASE_III_2"/>
    <property type="match status" value="1"/>
</dbReference>
<organism evidence="18">
    <name type="scientific">Ajellomyces dermatitidis (strain ATCC 18188 / CBS 674.68)</name>
    <name type="common">Blastomyces dermatitidis</name>
    <dbReference type="NCBI Taxonomy" id="653446"/>
    <lineage>
        <taxon>Eukaryota</taxon>
        <taxon>Fungi</taxon>
        <taxon>Dikarya</taxon>
        <taxon>Ascomycota</taxon>
        <taxon>Pezizomycotina</taxon>
        <taxon>Eurotiomycetes</taxon>
        <taxon>Eurotiomycetidae</taxon>
        <taxon>Onygenales</taxon>
        <taxon>Ajellomycetaceae</taxon>
        <taxon>Blastomyces</taxon>
    </lineage>
</organism>
<evidence type="ECO:0000256" key="14">
    <source>
        <dbReference type="ARBA" id="ARBA00044632"/>
    </source>
</evidence>
<accession>F2TH38</accession>
<dbReference type="GO" id="GO:0005634">
    <property type="term" value="C:nucleus"/>
    <property type="evidence" value="ECO:0007669"/>
    <property type="project" value="UniProtKB-SubCell"/>
</dbReference>
<keyword evidence="4 15" id="KW-0227">DNA damage</keyword>
<comment type="catalytic activity">
    <reaction evidence="14 15">
        <text>2'-deoxyribonucleotide-(2'-deoxyribose 5'-phosphate)-2'-deoxyribonucleotide-DNA = a 3'-end 2'-deoxyribonucleotide-(2,3-dehydro-2,3-deoxyribose 5'-phosphate)-DNA + a 5'-end 5'-phospho-2'-deoxyribonucleoside-DNA + H(+)</text>
        <dbReference type="Rhea" id="RHEA:66592"/>
        <dbReference type="Rhea" id="RHEA-COMP:13180"/>
        <dbReference type="Rhea" id="RHEA-COMP:16897"/>
        <dbReference type="Rhea" id="RHEA-COMP:17067"/>
        <dbReference type="ChEBI" id="CHEBI:15378"/>
        <dbReference type="ChEBI" id="CHEBI:136412"/>
        <dbReference type="ChEBI" id="CHEBI:157695"/>
        <dbReference type="ChEBI" id="CHEBI:167181"/>
        <dbReference type="EC" id="4.2.99.18"/>
    </reaction>
</comment>
<feature type="compositionally biased region" description="Basic and acidic residues" evidence="16">
    <location>
        <begin position="132"/>
        <end position="143"/>
    </location>
</feature>
<dbReference type="InterPro" id="IPR000445">
    <property type="entry name" value="HhH_motif"/>
</dbReference>
<dbReference type="GO" id="GO:0003677">
    <property type="term" value="F:DNA binding"/>
    <property type="evidence" value="ECO:0007669"/>
    <property type="project" value="UniProtKB-UniRule"/>
</dbReference>
<keyword evidence="11 15" id="KW-0456">Lyase</keyword>
<evidence type="ECO:0000256" key="9">
    <source>
        <dbReference type="ARBA" id="ARBA00023128"/>
    </source>
</evidence>
<dbReference type="CDD" id="cd00056">
    <property type="entry name" value="ENDO3c"/>
    <property type="match status" value="1"/>
</dbReference>
<keyword evidence="8" id="KW-0411">Iron-sulfur</keyword>
<evidence type="ECO:0000313" key="18">
    <source>
        <dbReference type="EMBL" id="EGE82551.1"/>
    </source>
</evidence>
<dbReference type="Pfam" id="PF00730">
    <property type="entry name" value="HhH-GPD"/>
    <property type="match status" value="1"/>
</dbReference>
<sequence length="539" mass="60855">MRTSRVSKETAKLVEILSSAPRRQSQRIANANIPVNSYGLAERRKSELASLHNSSLIKVEPQSDSHDDSELSSANTTDIEDLLTPTRPIMQERKRKRGQDSLSNIEFKRSASASRQIPSRRMSSTSQTSTIIKKEEIESEAKPTPKRQPRRLPARKSTGPNGVVKVEPPSNWEKIYDIVKEMRRKNPTAPVDTMGCSQLYWRDSSPRDRRFHILIALMLSSQTKDTVTAIAMQRLHTELAPEQANMDTGLGMRVVKKEEDVGHSVKGEEIGSTKKKEEEEEGEGEGEGVAAVKKREEARQMIKKEENEGQTFKREAQGDVKVETKVEEEQERETKKVLVWDRNNQHTKSTLTLENILAVSPSRLNELIRTVGFHNNKTKYIKAAAVILRDEYNSDIPPTAEGLMRLPGVGPKMAYLCMSSAWGRDEGIGVDVHVHRITNLWGWHKTKTPEETRAALESWLPKDKWHEVNKLLVGLGQTVCLPVARRCGECELAGTGLCKSEIKGWTAKVKRERKVKTEEDAATTVKRESRMTIKIEEGR</sequence>
<evidence type="ECO:0000256" key="15">
    <source>
        <dbReference type="HAMAP-Rule" id="MF_03183"/>
    </source>
</evidence>
<keyword evidence="9 15" id="KW-0496">Mitochondrion</keyword>
<keyword evidence="5 15" id="KW-0378">Hydrolase</keyword>
<comment type="subcellular location">
    <subcellularLocation>
        <location evidence="15">Nucleus</location>
    </subcellularLocation>
    <subcellularLocation>
        <location evidence="15">Mitochondrion</location>
    </subcellularLocation>
</comment>
<dbReference type="EC" id="4.2.99.18" evidence="15"/>
<dbReference type="GO" id="GO:0006285">
    <property type="term" value="P:base-excision repair, AP site formation"/>
    <property type="evidence" value="ECO:0007669"/>
    <property type="project" value="UniProtKB-UniRule"/>
</dbReference>
<dbReference type="InterPro" id="IPR011257">
    <property type="entry name" value="DNA_glycosylase"/>
</dbReference>
<dbReference type="GO" id="GO:0005739">
    <property type="term" value="C:mitochondrion"/>
    <property type="evidence" value="ECO:0007669"/>
    <property type="project" value="UniProtKB-SubCell"/>
</dbReference>
<feature type="domain" description="HhH-GPD" evidence="17">
    <location>
        <begin position="340"/>
        <end position="478"/>
    </location>
</feature>
<evidence type="ECO:0000256" key="11">
    <source>
        <dbReference type="ARBA" id="ARBA00023239"/>
    </source>
</evidence>
<keyword evidence="10 15" id="KW-0234">DNA repair</keyword>
<dbReference type="FunFam" id="1.10.1670.10:FF:000027">
    <property type="entry name" value="Endonuclease III homolog"/>
    <property type="match status" value="1"/>
</dbReference>
<gene>
    <name evidence="15" type="primary">NTH1</name>
    <name evidence="18" type="ORF">BDDG_05495</name>
</gene>
<dbReference type="HOGENOM" id="CLU_012862_4_1_1"/>
<dbReference type="GO" id="GO:0000703">
    <property type="term" value="F:oxidized pyrimidine nucleobase lesion DNA N-glycosylase activity"/>
    <property type="evidence" value="ECO:0007669"/>
    <property type="project" value="UniProtKB-UniRule"/>
</dbReference>
<name>F2TH38_AJEDA</name>
<keyword evidence="6" id="KW-0809">Transit peptide</keyword>
<comment type="similarity">
    <text evidence="1 15">Belongs to the Nth/MutY family.</text>
</comment>
<comment type="function">
    <text evidence="15">Bifunctional DNA N-glycosylase with associated apurinic/apyrimidinic (AP) lyase function that catalyzes the first step in base excision repair (BER), the primary repair pathway for the repair of oxidative DNA damage. The DNA N-glycosylase activity releases the damaged DNA base from DNA by cleaving the N-glycosidic bond, leaving an AP site. The AP lyase activity cleaves the phosphodiester bond 3' to the AP site by a beta-elimination. Primarily recognizes and repairs oxidative base damage of pyrimidines.</text>
</comment>
<dbReference type="InterPro" id="IPR003265">
    <property type="entry name" value="HhH-GPD_domain"/>
</dbReference>
<dbReference type="InterPro" id="IPR004036">
    <property type="entry name" value="Endonuclease-III-like_CS2"/>
</dbReference>
<dbReference type="InterPro" id="IPR023170">
    <property type="entry name" value="HhH_base_excis_C"/>
</dbReference>
<dbReference type="Pfam" id="PF00633">
    <property type="entry name" value="HHH"/>
    <property type="match status" value="1"/>
</dbReference>
<evidence type="ECO:0000256" key="12">
    <source>
        <dbReference type="ARBA" id="ARBA00023242"/>
    </source>
</evidence>
<dbReference type="InterPro" id="IPR030841">
    <property type="entry name" value="NTH1"/>
</dbReference>
<dbReference type="SUPFAM" id="SSF48150">
    <property type="entry name" value="DNA-glycosylase"/>
    <property type="match status" value="1"/>
</dbReference>
<evidence type="ECO:0000256" key="13">
    <source>
        <dbReference type="ARBA" id="ARBA00023295"/>
    </source>
</evidence>
<dbReference type="EMBL" id="GG749435">
    <property type="protein sequence ID" value="EGE82551.1"/>
    <property type="molecule type" value="Genomic_DNA"/>
</dbReference>
<dbReference type="GO" id="GO:0046872">
    <property type="term" value="F:metal ion binding"/>
    <property type="evidence" value="ECO:0007669"/>
    <property type="project" value="UniProtKB-KW"/>
</dbReference>
<evidence type="ECO:0000256" key="3">
    <source>
        <dbReference type="ARBA" id="ARBA00022723"/>
    </source>
</evidence>
<evidence type="ECO:0000256" key="5">
    <source>
        <dbReference type="ARBA" id="ARBA00022801"/>
    </source>
</evidence>
<keyword evidence="7" id="KW-0408">Iron</keyword>
<dbReference type="OrthoDB" id="2099276at2759"/>
<dbReference type="PANTHER" id="PTHR43286">
    <property type="entry name" value="ENDONUCLEASE III-LIKE PROTEIN 1"/>
    <property type="match status" value="1"/>
</dbReference>
<dbReference type="GO" id="GO:0006289">
    <property type="term" value="P:nucleotide-excision repair"/>
    <property type="evidence" value="ECO:0007669"/>
    <property type="project" value="TreeGrafter"/>
</dbReference>
<dbReference type="Proteomes" id="UP000007802">
    <property type="component" value="Unassembled WGS sequence"/>
</dbReference>
<keyword evidence="12 15" id="KW-0539">Nucleus</keyword>
<feature type="compositionally biased region" description="Basic residues" evidence="16">
    <location>
        <begin position="144"/>
        <end position="154"/>
    </location>
</feature>
<dbReference type="SMART" id="SM00478">
    <property type="entry name" value="ENDO3c"/>
    <property type="match status" value="1"/>
</dbReference>
<reference evidence="18" key="1">
    <citation type="submission" date="2010-03" db="EMBL/GenBank/DDBJ databases">
        <title>Annotation of Blastomyces dermatitidis strain ATCC 18188.</title>
        <authorList>
            <consortium name="The Broad Institute Genome Sequencing Platform"/>
            <consortium name="Broad Institute Genome Sequencing Center for Infectious Disease."/>
            <person name="Cuomo C."/>
            <person name="Klein B."/>
            <person name="Sullivan T."/>
            <person name="Heitman J."/>
            <person name="Young S."/>
            <person name="Zeng Q."/>
            <person name="Gargeya S."/>
            <person name="Alvarado L."/>
            <person name="Berlin A.M."/>
            <person name="Chapman S.B."/>
            <person name="Chen Z."/>
            <person name="Freedman E."/>
            <person name="Gellesch M."/>
            <person name="Goldberg J."/>
            <person name="Griggs A."/>
            <person name="Gujja S."/>
            <person name="Heilman E."/>
            <person name="Heiman D."/>
            <person name="Howarth C."/>
            <person name="Mehta T."/>
            <person name="Neiman D."/>
            <person name="Pearson M."/>
            <person name="Roberts A."/>
            <person name="Saif S."/>
            <person name="Shea T."/>
            <person name="Shenoy N."/>
            <person name="Sisk P."/>
            <person name="Stolte C."/>
            <person name="Sykes S."/>
            <person name="White J."/>
            <person name="Yandava C."/>
            <person name="Haas B."/>
            <person name="Nusbaum C."/>
            <person name="Birren B."/>
        </authorList>
    </citation>
    <scope>NUCLEOTIDE SEQUENCE [LARGE SCALE GENOMIC DNA]</scope>
    <source>
        <strain evidence="18">ATCC 18188</strain>
    </source>
</reference>
<evidence type="ECO:0000256" key="4">
    <source>
        <dbReference type="ARBA" id="ARBA00022763"/>
    </source>
</evidence>
<feature type="region of interest" description="Disordered" evidence="16">
    <location>
        <begin position="261"/>
        <end position="293"/>
    </location>
</feature>
<dbReference type="Gene3D" id="1.10.340.30">
    <property type="entry name" value="Hypothetical protein, domain 2"/>
    <property type="match status" value="2"/>
</dbReference>
<comment type="caution">
    <text evidence="15">Lacks conserved residue(s) required for the propagation of feature annotation.</text>
</comment>
<dbReference type="EC" id="3.2.2.-" evidence="15"/>
<evidence type="ECO:0000256" key="8">
    <source>
        <dbReference type="ARBA" id="ARBA00023014"/>
    </source>
</evidence>
<evidence type="ECO:0000256" key="16">
    <source>
        <dbReference type="SAM" id="MobiDB-lite"/>
    </source>
</evidence>
<protein>
    <recommendedName>
        <fullName evidence="15">Endonuclease III homolog</fullName>
        <ecNumber evidence="15">3.2.2.-</ecNumber>
        <ecNumber evidence="15">4.2.99.18</ecNumber>
    </recommendedName>
    <alternativeName>
        <fullName evidence="15">Bifunctional DNA N-glycosylase/DNA-(apurinic or apyrimidinic site) lyase</fullName>
        <shortName evidence="15">DNA glycosylase/AP lyase</shortName>
    </alternativeName>
</protein>
<dbReference type="HAMAP" id="MF_03183">
    <property type="entry name" value="Endonuclease_III_Nth"/>
    <property type="match status" value="1"/>
</dbReference>
<keyword evidence="3" id="KW-0479">Metal-binding</keyword>
<keyword evidence="2" id="KW-0004">4Fe-4S</keyword>
<evidence type="ECO:0000256" key="10">
    <source>
        <dbReference type="ARBA" id="ARBA00023204"/>
    </source>
</evidence>
<dbReference type="GO" id="GO:0140078">
    <property type="term" value="F:class I DNA-(apurinic or apyrimidinic site) endonuclease activity"/>
    <property type="evidence" value="ECO:0007669"/>
    <property type="project" value="UniProtKB-EC"/>
</dbReference>
<dbReference type="AlphaFoldDB" id="F2TH38"/>
<evidence type="ECO:0000256" key="2">
    <source>
        <dbReference type="ARBA" id="ARBA00022485"/>
    </source>
</evidence>
<dbReference type="PANTHER" id="PTHR43286:SF1">
    <property type="entry name" value="ENDONUCLEASE III-LIKE PROTEIN 1"/>
    <property type="match status" value="1"/>
</dbReference>
<feature type="region of interest" description="Disordered" evidence="16">
    <location>
        <begin position="55"/>
        <end position="168"/>
    </location>
</feature>
<dbReference type="Gene3D" id="1.10.1670.10">
    <property type="entry name" value="Helix-hairpin-Helix base-excision DNA repair enzymes (C-terminal)"/>
    <property type="match status" value="1"/>
</dbReference>
<evidence type="ECO:0000259" key="17">
    <source>
        <dbReference type="SMART" id="SM00478"/>
    </source>
</evidence>
<evidence type="ECO:0000256" key="1">
    <source>
        <dbReference type="ARBA" id="ARBA00008343"/>
    </source>
</evidence>
<evidence type="ECO:0000256" key="7">
    <source>
        <dbReference type="ARBA" id="ARBA00023004"/>
    </source>
</evidence>
<proteinExistence type="inferred from homology"/>
<feature type="compositionally biased region" description="Basic and acidic residues" evidence="16">
    <location>
        <begin position="261"/>
        <end position="277"/>
    </location>
</feature>